<name>A0A1E3JWN9_9TREE</name>
<proteinExistence type="predicted"/>
<feature type="compositionally biased region" description="Acidic residues" evidence="1">
    <location>
        <begin position="515"/>
        <end position="531"/>
    </location>
</feature>
<dbReference type="RefSeq" id="XP_019033811.1">
    <property type="nucleotide sequence ID" value="XM_019174004.1"/>
</dbReference>
<organism evidence="2 3">
    <name type="scientific">Cryptococcus wingfieldii CBS 7118</name>
    <dbReference type="NCBI Taxonomy" id="1295528"/>
    <lineage>
        <taxon>Eukaryota</taxon>
        <taxon>Fungi</taxon>
        <taxon>Dikarya</taxon>
        <taxon>Basidiomycota</taxon>
        <taxon>Agaricomycotina</taxon>
        <taxon>Tremellomycetes</taxon>
        <taxon>Tremellales</taxon>
        <taxon>Cryptococcaceae</taxon>
        <taxon>Cryptococcus</taxon>
    </lineage>
</organism>
<feature type="compositionally biased region" description="Basic and acidic residues" evidence="1">
    <location>
        <begin position="532"/>
        <end position="541"/>
    </location>
</feature>
<dbReference type="OrthoDB" id="2596771at2759"/>
<dbReference type="AlphaFoldDB" id="A0A1E3JWN9"/>
<dbReference type="Proteomes" id="UP000094819">
    <property type="component" value="Unassembled WGS sequence"/>
</dbReference>
<evidence type="ECO:0000313" key="3">
    <source>
        <dbReference type="Proteomes" id="UP000094819"/>
    </source>
</evidence>
<sequence>MIIVEVTAEAGRAQECVVYHNAHHRPCPDLSLLRPSPFLRRELYHAAEEVGRTKAMLQQNFNTRSTSRKSSHAYWIRVNCPHRLPDDRTFAAAITTAERHARINRDPLMAAESIYERNKDMFLYFNKPSILNKDANPTDAPDLRFECAIAPKAGLYAAIIYGRRHGLYMDTSWRHKTRYKSPVTILATRNDAGHMVAIAVLVSRRAHTYTYLTFLEHVTRAIEAAARQVASEGPPEAQAAPLLNMDELQEHSKAIVAADFYLPALFMIDGDDAERNAIELMFGPDIIIRCCQFHVIQAVQAQVRRLFPTSVEQEREKKVKKILEMFRRLQRCPSWEEWDTAYNSFKAEVRNYAASASPFGPSLVSDFFSYFDQQWLSDRWLTCVVDLGLPDGMIVRFGARTNNLVEAAFKVFDKTFFHGRINKRDDRLIHIIVKIWFPSYLKHYHSRERPSVVLQRTLKRAFTLWESNAIKPIEPHEQPADFKAIQAFMSLTPMDDGFVKPDAHGVAWDLVYGENDSEGEEETSDADEGADTDEKKLDEKEEGVNVCMSDLVIKGK</sequence>
<keyword evidence="3" id="KW-1185">Reference proteome</keyword>
<reference evidence="2 3" key="1">
    <citation type="submission" date="2016-06" db="EMBL/GenBank/DDBJ databases">
        <title>Evolution of pathogenesis and genome organization in the Tremellales.</title>
        <authorList>
            <person name="Cuomo C."/>
            <person name="Litvintseva A."/>
            <person name="Heitman J."/>
            <person name="Chen Y."/>
            <person name="Sun S."/>
            <person name="Springer D."/>
            <person name="Dromer F."/>
            <person name="Young S."/>
            <person name="Zeng Q."/>
            <person name="Chapman S."/>
            <person name="Gujja S."/>
            <person name="Saif S."/>
            <person name="Birren B."/>
        </authorList>
    </citation>
    <scope>NUCLEOTIDE SEQUENCE [LARGE SCALE GENOMIC DNA]</scope>
    <source>
        <strain evidence="2 3">CBS 7118</strain>
    </source>
</reference>
<evidence type="ECO:0008006" key="4">
    <source>
        <dbReference type="Google" id="ProtNLM"/>
    </source>
</evidence>
<gene>
    <name evidence="2" type="ORF">L198_01844</name>
</gene>
<dbReference type="EMBL" id="AWGH01000004">
    <property type="protein sequence ID" value="ODO05156.1"/>
    <property type="molecule type" value="Genomic_DNA"/>
</dbReference>
<dbReference type="GeneID" id="30191057"/>
<comment type="caution">
    <text evidence="2">The sequence shown here is derived from an EMBL/GenBank/DDBJ whole genome shotgun (WGS) entry which is preliminary data.</text>
</comment>
<evidence type="ECO:0000256" key="1">
    <source>
        <dbReference type="SAM" id="MobiDB-lite"/>
    </source>
</evidence>
<accession>A0A1E3JWN9</accession>
<feature type="region of interest" description="Disordered" evidence="1">
    <location>
        <begin position="514"/>
        <end position="541"/>
    </location>
</feature>
<protein>
    <recommendedName>
        <fullName evidence="4">MULE transposase domain-containing protein</fullName>
    </recommendedName>
</protein>
<evidence type="ECO:0000313" key="2">
    <source>
        <dbReference type="EMBL" id="ODO05156.1"/>
    </source>
</evidence>